<name>A0A5P8P342_9BACT</name>
<dbReference type="GO" id="GO:0003700">
    <property type="term" value="F:DNA-binding transcription factor activity"/>
    <property type="evidence" value="ECO:0007669"/>
    <property type="project" value="InterPro"/>
</dbReference>
<dbReference type="SMART" id="SM00342">
    <property type="entry name" value="HTH_ARAC"/>
    <property type="match status" value="1"/>
</dbReference>
<dbReference type="InterPro" id="IPR018062">
    <property type="entry name" value="HTH_AraC-typ_CS"/>
</dbReference>
<evidence type="ECO:0000313" key="5">
    <source>
        <dbReference type="EMBL" id="QFR50158.1"/>
    </source>
</evidence>
<dbReference type="InterPro" id="IPR020449">
    <property type="entry name" value="Tscrpt_reg_AraC-type_HTH"/>
</dbReference>
<dbReference type="Pfam" id="PF06719">
    <property type="entry name" value="AraC_N"/>
    <property type="match status" value="1"/>
</dbReference>
<dbReference type="RefSeq" id="WP_152308106.1">
    <property type="nucleotide sequence ID" value="NZ_CP043617.1"/>
</dbReference>
<dbReference type="InterPro" id="IPR009594">
    <property type="entry name" value="Tscrpt_reg_HTH_AraC_N"/>
</dbReference>
<dbReference type="PRINTS" id="PR00032">
    <property type="entry name" value="HTHARAC"/>
</dbReference>
<evidence type="ECO:0000259" key="4">
    <source>
        <dbReference type="PROSITE" id="PS01124"/>
    </source>
</evidence>
<dbReference type="KEGG" id="sulg:FJR48_10635"/>
<sequence length="301" mass="34809">MHSNLEKLRSEMIDFLSATYPLEGDVQSEISNLDFFFSKSPTQQINILYEPSLCVILQGHKAVGFGDETLSYDNEEYLISSTHLPAKMKILEASEDKPYMSLRVKFSLEDIYELLKTLKPHEEKLDKNAQKGLYFGDMDIELYESIHRFIMLLKRPKEDIEYLSPLLVKEILYNLVKSKGGTFLRKFSQAGTTSNKITKVISQIKENFDEKLNIKELAYSVDMSESSLYQHFKTITTMSPIQFQKNLRLEEAKQLLLLKDIEISEAAFQVGYESPSQFSREFSRMFGLSPKAYILKNNIQN</sequence>
<dbReference type="Gene3D" id="1.10.10.60">
    <property type="entry name" value="Homeodomain-like"/>
    <property type="match status" value="2"/>
</dbReference>
<gene>
    <name evidence="5" type="ORF">FJR48_10635</name>
</gene>
<dbReference type="PANTHER" id="PTHR43436">
    <property type="entry name" value="ARAC-FAMILY TRANSCRIPTIONAL REGULATOR"/>
    <property type="match status" value="1"/>
</dbReference>
<keyword evidence="3" id="KW-0804">Transcription</keyword>
<accession>A0A5P8P342</accession>
<keyword evidence="6" id="KW-1185">Reference proteome</keyword>
<dbReference type="GO" id="GO:0043565">
    <property type="term" value="F:sequence-specific DNA binding"/>
    <property type="evidence" value="ECO:0007669"/>
    <property type="project" value="InterPro"/>
</dbReference>
<protein>
    <submittedName>
        <fullName evidence="5">AraC family transcriptional regulator</fullName>
    </submittedName>
</protein>
<dbReference type="Proteomes" id="UP000326944">
    <property type="component" value="Chromosome"/>
</dbReference>
<dbReference type="InterPro" id="IPR009057">
    <property type="entry name" value="Homeodomain-like_sf"/>
</dbReference>
<organism evidence="5 6">
    <name type="scientific">Sulfurimonas lithotrophica</name>
    <dbReference type="NCBI Taxonomy" id="2590022"/>
    <lineage>
        <taxon>Bacteria</taxon>
        <taxon>Pseudomonadati</taxon>
        <taxon>Campylobacterota</taxon>
        <taxon>Epsilonproteobacteria</taxon>
        <taxon>Campylobacterales</taxon>
        <taxon>Sulfurimonadaceae</taxon>
        <taxon>Sulfurimonas</taxon>
    </lineage>
</organism>
<dbReference type="Pfam" id="PF12833">
    <property type="entry name" value="HTH_18"/>
    <property type="match status" value="1"/>
</dbReference>
<reference evidence="5 6" key="1">
    <citation type="submission" date="2019-09" db="EMBL/GenBank/DDBJ databases">
        <title>Sulfurimonas gotlandica sp. nov., a chemoautotrophic and psychrotolerant epsilonproteobacterium isolated from a pelagic redoxcline, and an emended description of the genus Sulfurimonas.</title>
        <authorList>
            <person name="Wang S."/>
            <person name="Jiang L."/>
            <person name="Shao S."/>
        </authorList>
    </citation>
    <scope>NUCLEOTIDE SEQUENCE [LARGE SCALE GENOMIC DNA]</scope>
    <source>
        <strain evidence="5 6">GYSZ_1</strain>
    </source>
</reference>
<dbReference type="PROSITE" id="PS00041">
    <property type="entry name" value="HTH_ARAC_FAMILY_1"/>
    <property type="match status" value="1"/>
</dbReference>
<proteinExistence type="predicted"/>
<dbReference type="SUPFAM" id="SSF46689">
    <property type="entry name" value="Homeodomain-like"/>
    <property type="match status" value="2"/>
</dbReference>
<evidence type="ECO:0000313" key="6">
    <source>
        <dbReference type="Proteomes" id="UP000326944"/>
    </source>
</evidence>
<dbReference type="PROSITE" id="PS01124">
    <property type="entry name" value="HTH_ARAC_FAMILY_2"/>
    <property type="match status" value="1"/>
</dbReference>
<dbReference type="PANTHER" id="PTHR43436:SF1">
    <property type="entry name" value="TRANSCRIPTIONAL REGULATORY PROTEIN"/>
    <property type="match status" value="1"/>
</dbReference>
<evidence type="ECO:0000256" key="2">
    <source>
        <dbReference type="ARBA" id="ARBA00023125"/>
    </source>
</evidence>
<dbReference type="InterPro" id="IPR018060">
    <property type="entry name" value="HTH_AraC"/>
</dbReference>
<evidence type="ECO:0000256" key="1">
    <source>
        <dbReference type="ARBA" id="ARBA00023015"/>
    </source>
</evidence>
<dbReference type="AlphaFoldDB" id="A0A5P8P342"/>
<keyword evidence="2" id="KW-0238">DNA-binding</keyword>
<feature type="domain" description="HTH araC/xylS-type" evidence="4">
    <location>
        <begin position="198"/>
        <end position="296"/>
    </location>
</feature>
<dbReference type="OrthoDB" id="9802263at2"/>
<evidence type="ECO:0000256" key="3">
    <source>
        <dbReference type="ARBA" id="ARBA00023163"/>
    </source>
</evidence>
<keyword evidence="1" id="KW-0805">Transcription regulation</keyword>
<dbReference type="EMBL" id="CP043617">
    <property type="protein sequence ID" value="QFR50158.1"/>
    <property type="molecule type" value="Genomic_DNA"/>
</dbReference>